<accession>A0A9P4M0U2</accession>
<feature type="region of interest" description="Disordered" evidence="1">
    <location>
        <begin position="144"/>
        <end position="166"/>
    </location>
</feature>
<proteinExistence type="predicted"/>
<evidence type="ECO:0000313" key="2">
    <source>
        <dbReference type="EMBL" id="KAF2090537.1"/>
    </source>
</evidence>
<reference evidence="2" key="1">
    <citation type="journal article" date="2020" name="Stud. Mycol.">
        <title>101 Dothideomycetes genomes: a test case for predicting lifestyles and emergence of pathogens.</title>
        <authorList>
            <person name="Haridas S."/>
            <person name="Albert R."/>
            <person name="Binder M."/>
            <person name="Bloem J."/>
            <person name="Labutti K."/>
            <person name="Salamov A."/>
            <person name="Andreopoulos B."/>
            <person name="Baker S."/>
            <person name="Barry K."/>
            <person name="Bills G."/>
            <person name="Bluhm B."/>
            <person name="Cannon C."/>
            <person name="Castanera R."/>
            <person name="Culley D."/>
            <person name="Daum C."/>
            <person name="Ezra D."/>
            <person name="Gonzalez J."/>
            <person name="Henrissat B."/>
            <person name="Kuo A."/>
            <person name="Liang C."/>
            <person name="Lipzen A."/>
            <person name="Lutzoni F."/>
            <person name="Magnuson J."/>
            <person name="Mondo S."/>
            <person name="Nolan M."/>
            <person name="Ohm R."/>
            <person name="Pangilinan J."/>
            <person name="Park H.-J."/>
            <person name="Ramirez L."/>
            <person name="Alfaro M."/>
            <person name="Sun H."/>
            <person name="Tritt A."/>
            <person name="Yoshinaga Y."/>
            <person name="Zwiers L.-H."/>
            <person name="Turgeon B."/>
            <person name="Goodwin S."/>
            <person name="Spatafora J."/>
            <person name="Crous P."/>
            <person name="Grigoriev I."/>
        </authorList>
    </citation>
    <scope>NUCLEOTIDE SEQUENCE</scope>
    <source>
        <strain evidence="2">CBS 121410</strain>
    </source>
</reference>
<protein>
    <submittedName>
        <fullName evidence="2">Uncharacterized protein</fullName>
    </submittedName>
</protein>
<comment type="caution">
    <text evidence="2">The sequence shown here is derived from an EMBL/GenBank/DDBJ whole genome shotgun (WGS) entry which is preliminary data.</text>
</comment>
<name>A0A9P4M0U2_9PEZI</name>
<dbReference type="AlphaFoldDB" id="A0A9P4M0U2"/>
<dbReference type="EMBL" id="ML978712">
    <property type="protein sequence ID" value="KAF2090537.1"/>
    <property type="molecule type" value="Genomic_DNA"/>
</dbReference>
<organism evidence="2 3">
    <name type="scientific">Saccharata proteae CBS 121410</name>
    <dbReference type="NCBI Taxonomy" id="1314787"/>
    <lineage>
        <taxon>Eukaryota</taxon>
        <taxon>Fungi</taxon>
        <taxon>Dikarya</taxon>
        <taxon>Ascomycota</taxon>
        <taxon>Pezizomycotina</taxon>
        <taxon>Dothideomycetes</taxon>
        <taxon>Dothideomycetes incertae sedis</taxon>
        <taxon>Botryosphaeriales</taxon>
        <taxon>Saccharataceae</taxon>
        <taxon>Saccharata</taxon>
    </lineage>
</organism>
<evidence type="ECO:0000256" key="1">
    <source>
        <dbReference type="SAM" id="MobiDB-lite"/>
    </source>
</evidence>
<sequence>MLGSRTLAMPAERFTRNFSAQHQGHSLSSTCYSPLYPTQNAPGDMTSYCRPRFREQNKEKPRVEQADETLTSIRASFQTRHNGSLICIHDATPPYQLGICTRIPTSDASGPFLIPILSLHTDVGRQCSLTRIFDLYPLPDSNNTHLSRFGPQDKSSDPGDVVPAEY</sequence>
<dbReference type="Proteomes" id="UP000799776">
    <property type="component" value="Unassembled WGS sequence"/>
</dbReference>
<keyword evidence="3" id="KW-1185">Reference proteome</keyword>
<gene>
    <name evidence="2" type="ORF">K490DRAFT_53528</name>
</gene>
<evidence type="ECO:0000313" key="3">
    <source>
        <dbReference type="Proteomes" id="UP000799776"/>
    </source>
</evidence>